<dbReference type="InParanoid" id="E2AP07"/>
<evidence type="ECO:0000256" key="3">
    <source>
        <dbReference type="ARBA" id="ARBA00022777"/>
    </source>
</evidence>
<evidence type="ECO:0000256" key="5">
    <source>
        <dbReference type="SAM" id="MobiDB-lite"/>
    </source>
</evidence>
<evidence type="ECO:0000256" key="4">
    <source>
        <dbReference type="SAM" id="Coils"/>
    </source>
</evidence>
<organism evidence="7">
    <name type="scientific">Camponotus floridanus</name>
    <name type="common">Florida carpenter ant</name>
    <dbReference type="NCBI Taxonomy" id="104421"/>
    <lineage>
        <taxon>Eukaryota</taxon>
        <taxon>Metazoa</taxon>
        <taxon>Ecdysozoa</taxon>
        <taxon>Arthropoda</taxon>
        <taxon>Hexapoda</taxon>
        <taxon>Insecta</taxon>
        <taxon>Pterygota</taxon>
        <taxon>Neoptera</taxon>
        <taxon>Endopterygota</taxon>
        <taxon>Hymenoptera</taxon>
        <taxon>Apocrita</taxon>
        <taxon>Aculeata</taxon>
        <taxon>Formicoidea</taxon>
        <taxon>Formicidae</taxon>
        <taxon>Formicinae</taxon>
        <taxon>Camponotus</taxon>
    </lineage>
</organism>
<evidence type="ECO:0000256" key="2">
    <source>
        <dbReference type="ARBA" id="ARBA00022741"/>
    </source>
</evidence>
<dbReference type="EMBL" id="GL441439">
    <property type="protein sequence ID" value="EFN64839.1"/>
    <property type="molecule type" value="Genomic_DNA"/>
</dbReference>
<keyword evidence="7" id="KW-1185">Reference proteome</keyword>
<keyword evidence="2" id="KW-0547">Nucleotide-binding</keyword>
<name>E2AP07_CAMFO</name>
<evidence type="ECO:0000313" key="6">
    <source>
        <dbReference type="EMBL" id="EFN64839.1"/>
    </source>
</evidence>
<accession>E2AP07</accession>
<dbReference type="AlphaFoldDB" id="E2AP07"/>
<evidence type="ECO:0000313" key="7">
    <source>
        <dbReference type="Proteomes" id="UP000000311"/>
    </source>
</evidence>
<gene>
    <name evidence="6" type="ORF">EAG_03609</name>
</gene>
<keyword evidence="1" id="KW-0808">Transferase</keyword>
<dbReference type="InterPro" id="IPR000850">
    <property type="entry name" value="Adenylat/UMP-CMP_kin"/>
</dbReference>
<feature type="coiled-coil region" evidence="4">
    <location>
        <begin position="527"/>
        <end position="554"/>
    </location>
</feature>
<proteinExistence type="predicted"/>
<dbReference type="OMA" id="YTEEHML"/>
<reference evidence="6 7" key="1">
    <citation type="journal article" date="2010" name="Science">
        <title>Genomic comparison of the ants Camponotus floridanus and Harpegnathos saltator.</title>
        <authorList>
            <person name="Bonasio R."/>
            <person name="Zhang G."/>
            <person name="Ye C."/>
            <person name="Mutti N.S."/>
            <person name="Fang X."/>
            <person name="Qin N."/>
            <person name="Donahue G."/>
            <person name="Yang P."/>
            <person name="Li Q."/>
            <person name="Li C."/>
            <person name="Zhang P."/>
            <person name="Huang Z."/>
            <person name="Berger S.L."/>
            <person name="Reinberg D."/>
            <person name="Wang J."/>
            <person name="Liebig J."/>
        </authorList>
    </citation>
    <scope>NUCLEOTIDE SEQUENCE [LARGE SCALE GENOMIC DNA]</scope>
    <source>
        <strain evidence="7">C129</strain>
    </source>
</reference>
<dbReference type="SUPFAM" id="SSF52540">
    <property type="entry name" value="P-loop containing nucleoside triphosphate hydrolases"/>
    <property type="match status" value="1"/>
</dbReference>
<dbReference type="GO" id="GO:0019205">
    <property type="term" value="F:nucleobase-containing compound kinase activity"/>
    <property type="evidence" value="ECO:0007669"/>
    <property type="project" value="InterPro"/>
</dbReference>
<dbReference type="STRING" id="104421.E2AP07"/>
<dbReference type="GO" id="GO:0005524">
    <property type="term" value="F:ATP binding"/>
    <property type="evidence" value="ECO:0007669"/>
    <property type="project" value="InterPro"/>
</dbReference>
<dbReference type="GO" id="GO:0006139">
    <property type="term" value="P:nucleobase-containing compound metabolic process"/>
    <property type="evidence" value="ECO:0007669"/>
    <property type="project" value="InterPro"/>
</dbReference>
<protein>
    <submittedName>
        <fullName evidence="6">Putative adenylate kinase 7</fullName>
    </submittedName>
</protein>
<evidence type="ECO:0000256" key="1">
    <source>
        <dbReference type="ARBA" id="ARBA00022679"/>
    </source>
</evidence>
<sequence length="601" mass="70013">MDSKRNTSIIESTAADTLDDLFGFEAARKRQEDRNLKTENMKPHFKPWRVLSDTIYMDPLSTDVLPNEEDEEFQDEYVKEEEREKRNWPNKSVKVSRKYEVIGTVLDSKYTCPENVTMITSFDKGLFLSELMTCGIIIYDITQEPGQIKEICWVLKEIVHVLENMEKKSPKTLKRDGPIRHIILISTIMTWALTKPLDPTDPDLPFTEADYRKRKPHPNYKEHIRCEREIVIVKKITNLKDQLKTLVICCGHLERAGILIVQLTGDPFTVTSNLIFRIVVSVLQNWPPMRYIVAVEQEIISQNKIVKKISQGLTTGKIKNISKEEALLLPEVSHQVYDQMTVDLNIDPVYIIDRIHWHLDMPFQNVVDIIIKEYKAARNLRPVKIIVLGPPASGKTRVARYLANHYEIHYIHVKTLISDTIQKLINDIEAAKLSKGRQNDDLRDMAADGDEGDRKDQEEEVEEQDEKEVIVKLQEQLDEIRTNMAANNGRLDDAVLNKLFLNRLKSKDCLNQGYVMDGYPKTIEQARKLFMSDKENLEKEVEQFEDENIEIENTILPELVIVLEASDEFLKERVINLPEKEIQNTHYTEEHMLRRLKEYRY</sequence>
<dbReference type="InterPro" id="IPR027417">
    <property type="entry name" value="P-loop_NTPase"/>
</dbReference>
<dbReference type="PANTHER" id="PTHR23359">
    <property type="entry name" value="NUCLEOTIDE KINASE"/>
    <property type="match status" value="1"/>
</dbReference>
<feature type="region of interest" description="Disordered" evidence="5">
    <location>
        <begin position="439"/>
        <end position="466"/>
    </location>
</feature>
<keyword evidence="3 6" id="KW-0418">Kinase</keyword>
<dbReference type="Proteomes" id="UP000000311">
    <property type="component" value="Unassembled WGS sequence"/>
</dbReference>
<dbReference type="Gene3D" id="3.40.50.300">
    <property type="entry name" value="P-loop containing nucleotide triphosphate hydrolases"/>
    <property type="match status" value="1"/>
</dbReference>
<feature type="compositionally biased region" description="Basic and acidic residues" evidence="5">
    <location>
        <begin position="439"/>
        <end position="457"/>
    </location>
</feature>
<keyword evidence="4" id="KW-0175">Coiled coil</keyword>